<sequence length="385" mass="40886">MTQSIPRRGVLRAGGAALLAGGLAPAVAACGTGIRKGQVGGQLDFMGSSVVNIIQDVPEFRTWLDRNDVYLRGNFPPDDGAKIAKLAAGGAHGTSLVMWIDQFRSGWLGADVLEPLDLGQIPNLRNLIPGFGGPDAMRARKDSDGNTVGIPFAWNVLGIAYDADSVPEPASYYDFLNPEWKGKFTMLDAAGAVMSIGCQMLRYDPATLSPRQLDEVSDLLARLVRQARSLAKTDGDSFTLLASGEVLASLPGTPESVVNTAARGKGSIRCNTNPKEGGISWSSMYGIPKGAGNPTTSHAFINQALTVPVGRAIARRYGAMPSVEGALSALPQWYTDSVPIDPLERTFATAPTTYFPAIEARTPAGVTYRTFMAAWQRAKQKAGRA</sequence>
<dbReference type="RefSeq" id="WP_282514172.1">
    <property type="nucleotide sequence ID" value="NZ_JASCIR010000012.1"/>
</dbReference>
<keyword evidence="3 5" id="KW-0732">Signal</keyword>
<dbReference type="PROSITE" id="PS51318">
    <property type="entry name" value="TAT"/>
    <property type="match status" value="1"/>
</dbReference>
<accession>A0ABT6RTR1</accession>
<evidence type="ECO:0000313" key="6">
    <source>
        <dbReference type="EMBL" id="MDI3387823.1"/>
    </source>
</evidence>
<reference evidence="6 7" key="1">
    <citation type="submission" date="2023-05" db="EMBL/GenBank/DDBJ databases">
        <title>Draft genome sequence of Streptomyces sp. B-S-A8 isolated from a cave soil in Thailand.</title>
        <authorList>
            <person name="Chamroensaksri N."/>
            <person name="Muangham S."/>
        </authorList>
    </citation>
    <scope>NUCLEOTIDE SEQUENCE [LARGE SCALE GENOMIC DNA]</scope>
    <source>
        <strain evidence="6 7">B-S-A8</strain>
    </source>
</reference>
<dbReference type="Gene3D" id="3.40.190.10">
    <property type="entry name" value="Periplasmic binding protein-like II"/>
    <property type="match status" value="2"/>
</dbReference>
<feature type="chain" id="PRO_5047020324" evidence="5">
    <location>
        <begin position="29"/>
        <end position="385"/>
    </location>
</feature>
<dbReference type="SUPFAM" id="SSF53850">
    <property type="entry name" value="Periplasmic binding protein-like II"/>
    <property type="match status" value="1"/>
</dbReference>
<dbReference type="Proteomes" id="UP001224661">
    <property type="component" value="Unassembled WGS sequence"/>
</dbReference>
<dbReference type="EMBL" id="JASCIR010000012">
    <property type="protein sequence ID" value="MDI3387823.1"/>
    <property type="molecule type" value="Genomic_DNA"/>
</dbReference>
<dbReference type="Pfam" id="PF13416">
    <property type="entry name" value="SBP_bac_8"/>
    <property type="match status" value="1"/>
</dbReference>
<protein>
    <submittedName>
        <fullName evidence="6">Extracellular solute-binding protein</fullName>
    </submittedName>
</protein>
<dbReference type="PANTHER" id="PTHR30222:SF17">
    <property type="entry name" value="SPERMIDINE_PUTRESCINE-BINDING PERIPLASMIC PROTEIN"/>
    <property type="match status" value="1"/>
</dbReference>
<evidence type="ECO:0000256" key="2">
    <source>
        <dbReference type="ARBA" id="ARBA00022448"/>
    </source>
</evidence>
<evidence type="ECO:0000313" key="7">
    <source>
        <dbReference type="Proteomes" id="UP001224661"/>
    </source>
</evidence>
<keyword evidence="7" id="KW-1185">Reference proteome</keyword>
<proteinExistence type="predicted"/>
<dbReference type="InterPro" id="IPR001188">
    <property type="entry name" value="Sperm_putr-bd"/>
</dbReference>
<comment type="caution">
    <text evidence="6">The sequence shown here is derived from an EMBL/GenBank/DDBJ whole genome shotgun (WGS) entry which is preliminary data.</text>
</comment>
<dbReference type="InterPro" id="IPR006059">
    <property type="entry name" value="SBP"/>
</dbReference>
<feature type="signal peptide" evidence="5">
    <location>
        <begin position="1"/>
        <end position="28"/>
    </location>
</feature>
<dbReference type="PANTHER" id="PTHR30222">
    <property type="entry name" value="SPERMIDINE/PUTRESCINE-BINDING PERIPLASMIC PROTEIN"/>
    <property type="match status" value="1"/>
</dbReference>
<evidence type="ECO:0000256" key="3">
    <source>
        <dbReference type="ARBA" id="ARBA00022729"/>
    </source>
</evidence>
<organism evidence="6 7">
    <name type="scientific">Streptomyces solicavernae</name>
    <dbReference type="NCBI Taxonomy" id="3043614"/>
    <lineage>
        <taxon>Bacteria</taxon>
        <taxon>Bacillati</taxon>
        <taxon>Actinomycetota</taxon>
        <taxon>Actinomycetes</taxon>
        <taxon>Kitasatosporales</taxon>
        <taxon>Streptomycetaceae</taxon>
        <taxon>Streptomyces</taxon>
    </lineage>
</organism>
<evidence type="ECO:0000256" key="4">
    <source>
        <dbReference type="ARBA" id="ARBA00022764"/>
    </source>
</evidence>
<comment type="subcellular location">
    <subcellularLocation>
        <location evidence="1">Periplasm</location>
    </subcellularLocation>
</comment>
<name>A0ABT6RTR1_9ACTN</name>
<keyword evidence="4" id="KW-0574">Periplasm</keyword>
<dbReference type="PRINTS" id="PR00909">
    <property type="entry name" value="SPERMDNBNDNG"/>
</dbReference>
<evidence type="ECO:0000256" key="1">
    <source>
        <dbReference type="ARBA" id="ARBA00004418"/>
    </source>
</evidence>
<dbReference type="PROSITE" id="PS51257">
    <property type="entry name" value="PROKAR_LIPOPROTEIN"/>
    <property type="match status" value="1"/>
</dbReference>
<dbReference type="InterPro" id="IPR006311">
    <property type="entry name" value="TAT_signal"/>
</dbReference>
<keyword evidence="2" id="KW-0813">Transport</keyword>
<gene>
    <name evidence="6" type="ORF">QIS99_16675</name>
</gene>
<evidence type="ECO:0000256" key="5">
    <source>
        <dbReference type="SAM" id="SignalP"/>
    </source>
</evidence>